<dbReference type="EMBL" id="CAJVQC010046649">
    <property type="protein sequence ID" value="CAG8783371.1"/>
    <property type="molecule type" value="Genomic_DNA"/>
</dbReference>
<keyword evidence="2" id="KW-1185">Reference proteome</keyword>
<proteinExistence type="predicted"/>
<evidence type="ECO:0000313" key="1">
    <source>
        <dbReference type="EMBL" id="CAG8783371.1"/>
    </source>
</evidence>
<feature type="non-terminal residue" evidence="1">
    <location>
        <position position="1"/>
    </location>
</feature>
<dbReference type="Proteomes" id="UP000789920">
    <property type="component" value="Unassembled WGS sequence"/>
</dbReference>
<name>A0ACA9RA94_9GLOM</name>
<comment type="caution">
    <text evidence="1">The sequence shown here is derived from an EMBL/GenBank/DDBJ whole genome shotgun (WGS) entry which is preliminary data.</text>
</comment>
<reference evidence="1" key="1">
    <citation type="submission" date="2021-06" db="EMBL/GenBank/DDBJ databases">
        <authorList>
            <person name="Kallberg Y."/>
            <person name="Tangrot J."/>
            <person name="Rosling A."/>
        </authorList>
    </citation>
    <scope>NUCLEOTIDE SEQUENCE</scope>
    <source>
        <strain evidence="1">MA461A</strain>
    </source>
</reference>
<sequence length="473" mass="55337">DTSSCLFLYPICIGMKTLTTINNKDFIVMVVQKNNNFKPGYICQSDRIYSDICESSTMAITSVYQRIFAVATKHAGPLVIGFDQHIISNQLLFDITFRPFSFKLDKINLLIFGISKSKNSEWNYGGEEYKSSFIWNFKKSRSLFVQEFEDNKAIQIGVLSQYSGLELFELTHKITCEIIKKIQIPSCASFDWNNEIFEKVFQYHLKRRLSPGINWHEFFINWSKQNNIIELHQKLKELYSEEQTISEREFRAWKALLNHCGCTNITPYSKEQSDFEFWTKSENLDYDRTILKSLYQLKFFQPILSDYQNDGSRLWMAIQDALNNNYRGPNRTQRILSIVANKFTYSEIQANLKVSTDTITYARRFAQNYGPEQLGKYFQDKAVAIMSSYKIDSNTNQPVHYLKNTKQVLWSKFHETFPNGVKRTSFYGYLQGNCFVYRENLGGLCSTCNVHSYETFNELDKLIKRHVLSSPIQ</sequence>
<evidence type="ECO:0000313" key="2">
    <source>
        <dbReference type="Proteomes" id="UP000789920"/>
    </source>
</evidence>
<accession>A0ACA9RA94</accession>
<organism evidence="1 2">
    <name type="scientific">Racocetra persica</name>
    <dbReference type="NCBI Taxonomy" id="160502"/>
    <lineage>
        <taxon>Eukaryota</taxon>
        <taxon>Fungi</taxon>
        <taxon>Fungi incertae sedis</taxon>
        <taxon>Mucoromycota</taxon>
        <taxon>Glomeromycotina</taxon>
        <taxon>Glomeromycetes</taxon>
        <taxon>Diversisporales</taxon>
        <taxon>Gigasporaceae</taxon>
        <taxon>Racocetra</taxon>
    </lineage>
</organism>
<feature type="non-terminal residue" evidence="1">
    <location>
        <position position="473"/>
    </location>
</feature>
<protein>
    <submittedName>
        <fullName evidence="1">762_t:CDS:1</fullName>
    </submittedName>
</protein>
<gene>
    <name evidence="1" type="ORF">RPERSI_LOCUS17932</name>
</gene>